<proteinExistence type="predicted"/>
<reference evidence="6" key="1">
    <citation type="submission" date="2025-08" db="UniProtKB">
        <authorList>
            <consortium name="Ensembl"/>
        </authorList>
    </citation>
    <scope>IDENTIFICATION</scope>
</reference>
<organism evidence="6 7">
    <name type="scientific">Cyclopterus lumpus</name>
    <name type="common">Lumpsucker</name>
    <dbReference type="NCBI Taxonomy" id="8103"/>
    <lineage>
        <taxon>Eukaryota</taxon>
        <taxon>Metazoa</taxon>
        <taxon>Chordata</taxon>
        <taxon>Craniata</taxon>
        <taxon>Vertebrata</taxon>
        <taxon>Euteleostomi</taxon>
        <taxon>Actinopterygii</taxon>
        <taxon>Neopterygii</taxon>
        <taxon>Teleostei</taxon>
        <taxon>Neoteleostei</taxon>
        <taxon>Acanthomorphata</taxon>
        <taxon>Eupercaria</taxon>
        <taxon>Perciformes</taxon>
        <taxon>Cottioidei</taxon>
        <taxon>Cottales</taxon>
        <taxon>Cyclopteridae</taxon>
        <taxon>Cyclopterus</taxon>
    </lineage>
</organism>
<dbReference type="InterPro" id="IPR001841">
    <property type="entry name" value="Znf_RING"/>
</dbReference>
<reference evidence="6" key="2">
    <citation type="submission" date="2025-09" db="UniProtKB">
        <authorList>
            <consortium name="Ensembl"/>
        </authorList>
    </citation>
    <scope>IDENTIFICATION</scope>
</reference>
<evidence type="ECO:0000259" key="5">
    <source>
        <dbReference type="PROSITE" id="PS50089"/>
    </source>
</evidence>
<dbReference type="AlphaFoldDB" id="A0A8C2WJG7"/>
<evidence type="ECO:0000313" key="7">
    <source>
        <dbReference type="Proteomes" id="UP000694565"/>
    </source>
</evidence>
<keyword evidence="3" id="KW-0862">Zinc</keyword>
<evidence type="ECO:0000256" key="3">
    <source>
        <dbReference type="ARBA" id="ARBA00022833"/>
    </source>
</evidence>
<feature type="domain" description="RING-type" evidence="5">
    <location>
        <begin position="28"/>
        <end position="71"/>
    </location>
</feature>
<dbReference type="PANTHER" id="PTHR25462">
    <property type="entry name" value="BONUS, ISOFORM C-RELATED"/>
    <property type="match status" value="1"/>
</dbReference>
<evidence type="ECO:0000256" key="4">
    <source>
        <dbReference type="PROSITE-ProRule" id="PRU00175"/>
    </source>
</evidence>
<dbReference type="PANTHER" id="PTHR25462:SF296">
    <property type="entry name" value="MEIOTIC P26, ISOFORM F"/>
    <property type="match status" value="1"/>
</dbReference>
<dbReference type="SMART" id="SM00184">
    <property type="entry name" value="RING"/>
    <property type="match status" value="1"/>
</dbReference>
<dbReference type="PROSITE" id="PS00518">
    <property type="entry name" value="ZF_RING_1"/>
    <property type="match status" value="1"/>
</dbReference>
<dbReference type="Proteomes" id="UP000694565">
    <property type="component" value="Unplaced"/>
</dbReference>
<dbReference type="Gene3D" id="3.30.40.10">
    <property type="entry name" value="Zinc/RING finger domain, C3HC4 (zinc finger)"/>
    <property type="match status" value="1"/>
</dbReference>
<dbReference type="PROSITE" id="PS50089">
    <property type="entry name" value="ZF_RING_2"/>
    <property type="match status" value="1"/>
</dbReference>
<dbReference type="InterPro" id="IPR017907">
    <property type="entry name" value="Znf_RING_CS"/>
</dbReference>
<dbReference type="Pfam" id="PF13445">
    <property type="entry name" value="zf-RING_UBOX"/>
    <property type="match status" value="1"/>
</dbReference>
<name>A0A8C2WJG7_CYCLU</name>
<keyword evidence="2 4" id="KW-0863">Zinc-finger</keyword>
<evidence type="ECO:0000313" key="6">
    <source>
        <dbReference type="Ensembl" id="ENSCLMP00005004368.1"/>
    </source>
</evidence>
<dbReference type="InterPro" id="IPR027370">
    <property type="entry name" value="Znf-RING_euk"/>
</dbReference>
<protein>
    <recommendedName>
        <fullName evidence="5">RING-type domain-containing protein</fullName>
    </recommendedName>
</protein>
<dbReference type="InterPro" id="IPR047153">
    <property type="entry name" value="TRIM45/56/19-like"/>
</dbReference>
<evidence type="ECO:0000256" key="1">
    <source>
        <dbReference type="ARBA" id="ARBA00022723"/>
    </source>
</evidence>
<keyword evidence="1" id="KW-0479">Metal-binding</keyword>
<dbReference type="Ensembl" id="ENSCLMT00005004709.1">
    <property type="protein sequence ID" value="ENSCLMP00005004368.1"/>
    <property type="gene ID" value="ENSCLMG00005002419.1"/>
</dbReference>
<dbReference type="GeneTree" id="ENSGT01010000228261"/>
<keyword evidence="7" id="KW-1185">Reference proteome</keyword>
<accession>A0A8C2WJG7</accession>
<sequence length="109" mass="11898">MFAEQTHRTGAAVHLDKDSGGEVLDLSCSICQDVFKDPVVLSCSHSFCKDCLKKMVERETNSGVLVIKNLCESFLLQRDQRAPETLCSLGSQRGAPEIPEALKGETEAV</sequence>
<dbReference type="SUPFAM" id="SSF57850">
    <property type="entry name" value="RING/U-box"/>
    <property type="match status" value="1"/>
</dbReference>
<dbReference type="InterPro" id="IPR013083">
    <property type="entry name" value="Znf_RING/FYVE/PHD"/>
</dbReference>
<evidence type="ECO:0000256" key="2">
    <source>
        <dbReference type="ARBA" id="ARBA00022771"/>
    </source>
</evidence>
<dbReference type="GO" id="GO:0008270">
    <property type="term" value="F:zinc ion binding"/>
    <property type="evidence" value="ECO:0007669"/>
    <property type="project" value="UniProtKB-KW"/>
</dbReference>